<sequence>VSIEAEHHLSYNALKGANGLGTLKFQGQINGVTLQIFLVSGNSDNFIQPQIAHFLKLPIEPAPQFKVLAGNGNTVVAKGCINNLQIKMQDFVLQLPVFLLPIAGVDLVLGAAWLATLGPHIADFSALTLKFYLNGQFVTLHGQHPPHVKQVEFHQLKWLCNTHAIHIIVVDSRCTDYRALNFVTIKDSFPVPTVDELLDELHGGQYFSKLDLRSGYHRILMKPEDRSKISFRTHHGHYEWLVMPFGLTNAPTTFQSSMNQIFQHQLRRYVLVFFDDILVYSPSWSSHLFHLESVLEILQLHKLFA</sequence>
<accession>A0A151QW13</accession>
<dbReference type="SUPFAM" id="SSF56672">
    <property type="entry name" value="DNA/RNA polymerases"/>
    <property type="match status" value="1"/>
</dbReference>
<keyword evidence="1" id="KW-0812">Transmembrane</keyword>
<dbReference type="InterPro" id="IPR021109">
    <property type="entry name" value="Peptidase_aspartic_dom_sf"/>
</dbReference>
<dbReference type="Gene3D" id="3.30.70.270">
    <property type="match status" value="1"/>
</dbReference>
<protein>
    <submittedName>
        <fullName evidence="3">Transposon Ty3-I Gag-Pol polyprotein</fullName>
    </submittedName>
</protein>
<name>A0A151QW13_CAJCA</name>
<feature type="transmembrane region" description="Helical" evidence="1">
    <location>
        <begin position="91"/>
        <end position="115"/>
    </location>
</feature>
<dbReference type="InterPro" id="IPR043502">
    <property type="entry name" value="DNA/RNA_pol_sf"/>
</dbReference>
<organism evidence="3 4">
    <name type="scientific">Cajanus cajan</name>
    <name type="common">Pigeon pea</name>
    <name type="synonym">Cajanus indicus</name>
    <dbReference type="NCBI Taxonomy" id="3821"/>
    <lineage>
        <taxon>Eukaryota</taxon>
        <taxon>Viridiplantae</taxon>
        <taxon>Streptophyta</taxon>
        <taxon>Embryophyta</taxon>
        <taxon>Tracheophyta</taxon>
        <taxon>Spermatophyta</taxon>
        <taxon>Magnoliopsida</taxon>
        <taxon>eudicotyledons</taxon>
        <taxon>Gunneridae</taxon>
        <taxon>Pentapetalae</taxon>
        <taxon>rosids</taxon>
        <taxon>fabids</taxon>
        <taxon>Fabales</taxon>
        <taxon>Fabaceae</taxon>
        <taxon>Papilionoideae</taxon>
        <taxon>50 kb inversion clade</taxon>
        <taxon>NPAAA clade</taxon>
        <taxon>indigoferoid/millettioid clade</taxon>
        <taxon>Phaseoleae</taxon>
        <taxon>Cajanus</taxon>
    </lineage>
</organism>
<evidence type="ECO:0000259" key="2">
    <source>
        <dbReference type="Pfam" id="PF00078"/>
    </source>
</evidence>
<dbReference type="SUPFAM" id="SSF50630">
    <property type="entry name" value="Acid proteases"/>
    <property type="match status" value="1"/>
</dbReference>
<dbReference type="CDD" id="cd01647">
    <property type="entry name" value="RT_LTR"/>
    <property type="match status" value="1"/>
</dbReference>
<dbReference type="Proteomes" id="UP000075243">
    <property type="component" value="Unassembled WGS sequence"/>
</dbReference>
<dbReference type="AlphaFoldDB" id="A0A151QW13"/>
<dbReference type="Gene3D" id="2.40.70.10">
    <property type="entry name" value="Acid Proteases"/>
    <property type="match status" value="1"/>
</dbReference>
<dbReference type="Pfam" id="PF00078">
    <property type="entry name" value="RVT_1"/>
    <property type="match status" value="1"/>
</dbReference>
<dbReference type="EMBL" id="KQ484589">
    <property type="protein sequence ID" value="KYP34466.1"/>
    <property type="molecule type" value="Genomic_DNA"/>
</dbReference>
<feature type="domain" description="Reverse transcriptase" evidence="2">
    <location>
        <begin position="175"/>
        <end position="302"/>
    </location>
</feature>
<gene>
    <name evidence="3" type="ORF">KK1_044566</name>
</gene>
<dbReference type="PANTHER" id="PTHR24559">
    <property type="entry name" value="TRANSPOSON TY3-I GAG-POL POLYPROTEIN"/>
    <property type="match status" value="1"/>
</dbReference>
<dbReference type="CDD" id="cd00303">
    <property type="entry name" value="retropepsin_like"/>
    <property type="match status" value="1"/>
</dbReference>
<keyword evidence="1" id="KW-1133">Transmembrane helix</keyword>
<dbReference type="PANTHER" id="PTHR24559:SF434">
    <property type="entry name" value="RNA-DIRECTED DNA POLYMERASE HOMOLOG"/>
    <property type="match status" value="1"/>
</dbReference>
<feature type="non-terminal residue" evidence="3">
    <location>
        <position position="1"/>
    </location>
</feature>
<evidence type="ECO:0000313" key="3">
    <source>
        <dbReference type="EMBL" id="KYP34466.1"/>
    </source>
</evidence>
<proteinExistence type="predicted"/>
<evidence type="ECO:0000256" key="1">
    <source>
        <dbReference type="SAM" id="Phobius"/>
    </source>
</evidence>
<dbReference type="InterPro" id="IPR053134">
    <property type="entry name" value="RNA-dir_DNA_polymerase"/>
</dbReference>
<reference evidence="3" key="1">
    <citation type="journal article" date="2012" name="Nat. Biotechnol.">
        <title>Draft genome sequence of pigeonpea (Cajanus cajan), an orphan legume crop of resource-poor farmers.</title>
        <authorList>
            <person name="Varshney R.K."/>
            <person name="Chen W."/>
            <person name="Li Y."/>
            <person name="Bharti A.K."/>
            <person name="Saxena R.K."/>
            <person name="Schlueter J.A."/>
            <person name="Donoghue M.T."/>
            <person name="Azam S."/>
            <person name="Fan G."/>
            <person name="Whaley A.M."/>
            <person name="Farmer A.D."/>
            <person name="Sheridan J."/>
            <person name="Iwata A."/>
            <person name="Tuteja R."/>
            <person name="Penmetsa R.V."/>
            <person name="Wu W."/>
            <person name="Upadhyaya H.D."/>
            <person name="Yang S.P."/>
            <person name="Shah T."/>
            <person name="Saxena K.B."/>
            <person name="Michael T."/>
            <person name="McCombie W.R."/>
            <person name="Yang B."/>
            <person name="Zhang G."/>
            <person name="Yang H."/>
            <person name="Wang J."/>
            <person name="Spillane C."/>
            <person name="Cook D.R."/>
            <person name="May G.D."/>
            <person name="Xu X."/>
            <person name="Jackson S.A."/>
        </authorList>
    </citation>
    <scope>NUCLEOTIDE SEQUENCE [LARGE SCALE GENOMIC DNA]</scope>
</reference>
<dbReference type="Gene3D" id="3.10.10.10">
    <property type="entry name" value="HIV Type 1 Reverse Transcriptase, subunit A, domain 1"/>
    <property type="match status" value="1"/>
</dbReference>
<dbReference type="InterPro" id="IPR043128">
    <property type="entry name" value="Rev_trsase/Diguanyl_cyclase"/>
</dbReference>
<dbReference type="Pfam" id="PF13975">
    <property type="entry name" value="gag-asp_proteas"/>
    <property type="match status" value="1"/>
</dbReference>
<keyword evidence="4" id="KW-1185">Reference proteome</keyword>
<evidence type="ECO:0000313" key="4">
    <source>
        <dbReference type="Proteomes" id="UP000075243"/>
    </source>
</evidence>
<dbReference type="Gramene" id="C.cajan_42392.t">
    <property type="protein sequence ID" value="C.cajan_42392.t"/>
    <property type="gene ID" value="C.cajan_42392"/>
</dbReference>
<keyword evidence="1" id="KW-0472">Membrane</keyword>
<dbReference type="InterPro" id="IPR000477">
    <property type="entry name" value="RT_dom"/>
</dbReference>